<dbReference type="AlphaFoldDB" id="A0A0E9TPW5"/>
<accession>A0A0E9TPW5</accession>
<sequence>MLRKLQIPLGFYSVFFNIEISSKTN</sequence>
<reference evidence="1" key="1">
    <citation type="submission" date="2014-11" db="EMBL/GenBank/DDBJ databases">
        <authorList>
            <person name="Amaro Gonzalez C."/>
        </authorList>
    </citation>
    <scope>NUCLEOTIDE SEQUENCE</scope>
</reference>
<name>A0A0E9TPW5_ANGAN</name>
<organism evidence="1">
    <name type="scientific">Anguilla anguilla</name>
    <name type="common">European freshwater eel</name>
    <name type="synonym">Muraena anguilla</name>
    <dbReference type="NCBI Taxonomy" id="7936"/>
    <lineage>
        <taxon>Eukaryota</taxon>
        <taxon>Metazoa</taxon>
        <taxon>Chordata</taxon>
        <taxon>Craniata</taxon>
        <taxon>Vertebrata</taxon>
        <taxon>Euteleostomi</taxon>
        <taxon>Actinopterygii</taxon>
        <taxon>Neopterygii</taxon>
        <taxon>Teleostei</taxon>
        <taxon>Anguilliformes</taxon>
        <taxon>Anguillidae</taxon>
        <taxon>Anguilla</taxon>
    </lineage>
</organism>
<proteinExistence type="predicted"/>
<evidence type="ECO:0000313" key="1">
    <source>
        <dbReference type="EMBL" id="JAH55507.1"/>
    </source>
</evidence>
<dbReference type="EMBL" id="GBXM01053070">
    <property type="protein sequence ID" value="JAH55507.1"/>
    <property type="molecule type" value="Transcribed_RNA"/>
</dbReference>
<reference evidence="1" key="2">
    <citation type="journal article" date="2015" name="Fish Shellfish Immunol.">
        <title>Early steps in the European eel (Anguilla anguilla)-Vibrio vulnificus interaction in the gills: Role of the RtxA13 toxin.</title>
        <authorList>
            <person name="Callol A."/>
            <person name="Pajuelo D."/>
            <person name="Ebbesson L."/>
            <person name="Teles M."/>
            <person name="MacKenzie S."/>
            <person name="Amaro C."/>
        </authorList>
    </citation>
    <scope>NUCLEOTIDE SEQUENCE</scope>
</reference>
<protein>
    <submittedName>
        <fullName evidence="1">Uncharacterized protein</fullName>
    </submittedName>
</protein>